<keyword evidence="3" id="KW-1185">Reference proteome</keyword>
<dbReference type="RefSeq" id="WP_120075242.1">
    <property type="nucleotide sequence ID" value="NZ_CP126113.1"/>
</dbReference>
<evidence type="ECO:0000313" key="2">
    <source>
        <dbReference type="EMBL" id="RWR05667.1"/>
    </source>
</evidence>
<dbReference type="EMBL" id="QYTU02000042">
    <property type="protein sequence ID" value="RWR05667.1"/>
    <property type="molecule type" value="Genomic_DNA"/>
</dbReference>
<evidence type="ECO:0000256" key="1">
    <source>
        <dbReference type="SAM" id="MobiDB-lite"/>
    </source>
</evidence>
<sequence length="88" mass="10158">MKGEIKIRKQIYLEPDQNEQIKLLSARQNKTEAQIIRDAINHYLTENKKELADPILELIGMVKDGIDNGSTAHDQDIYLNNEDTHEAR</sequence>
<dbReference type="CDD" id="cd21631">
    <property type="entry name" value="RHH_CopG_NikR-like"/>
    <property type="match status" value="1"/>
</dbReference>
<dbReference type="OrthoDB" id="2970764at2"/>
<proteinExistence type="predicted"/>
<dbReference type="Proteomes" id="UP000273811">
    <property type="component" value="Unassembled WGS sequence"/>
</dbReference>
<gene>
    <name evidence="2" type="ORF">D4N35_015225</name>
</gene>
<accession>A0A443IL50</accession>
<name>A0A443IL50_9BACI</name>
<dbReference type="AlphaFoldDB" id="A0A443IL50"/>
<feature type="region of interest" description="Disordered" evidence="1">
    <location>
        <begin position="69"/>
        <end position="88"/>
    </location>
</feature>
<protein>
    <recommendedName>
        <fullName evidence="4">Ribbon-helix-helix protein CopG domain-containing protein</fullName>
    </recommendedName>
</protein>
<evidence type="ECO:0000313" key="3">
    <source>
        <dbReference type="Proteomes" id="UP000273811"/>
    </source>
</evidence>
<comment type="caution">
    <text evidence="2">The sequence shown here is derived from an EMBL/GenBank/DDBJ whole genome shotgun (WGS) entry which is preliminary data.</text>
</comment>
<evidence type="ECO:0008006" key="4">
    <source>
        <dbReference type="Google" id="ProtNLM"/>
    </source>
</evidence>
<dbReference type="GO" id="GO:0006355">
    <property type="term" value="P:regulation of DNA-templated transcription"/>
    <property type="evidence" value="ECO:0007669"/>
    <property type="project" value="InterPro"/>
</dbReference>
<organism evidence="2 3">
    <name type="scientific">Siminovitchia fortis</name>
    <dbReference type="NCBI Taxonomy" id="254758"/>
    <lineage>
        <taxon>Bacteria</taxon>
        <taxon>Bacillati</taxon>
        <taxon>Bacillota</taxon>
        <taxon>Bacilli</taxon>
        <taxon>Bacillales</taxon>
        <taxon>Bacillaceae</taxon>
        <taxon>Siminovitchia</taxon>
    </lineage>
</organism>
<reference evidence="2" key="1">
    <citation type="submission" date="2018-12" db="EMBL/GenBank/DDBJ databases">
        <authorList>
            <person name="Sun L."/>
            <person name="Chen Z."/>
        </authorList>
    </citation>
    <scope>NUCLEOTIDE SEQUENCE [LARGE SCALE GENOMIC DNA]</scope>
    <source>
        <strain evidence="2">DSM 16012</strain>
    </source>
</reference>